<name>T1H9S9_RHOPR</name>
<organism evidence="3 4">
    <name type="scientific">Rhodnius prolixus</name>
    <name type="common">Triatomid bug</name>
    <dbReference type="NCBI Taxonomy" id="13249"/>
    <lineage>
        <taxon>Eukaryota</taxon>
        <taxon>Metazoa</taxon>
        <taxon>Ecdysozoa</taxon>
        <taxon>Arthropoda</taxon>
        <taxon>Hexapoda</taxon>
        <taxon>Insecta</taxon>
        <taxon>Pterygota</taxon>
        <taxon>Neoptera</taxon>
        <taxon>Paraneoptera</taxon>
        <taxon>Hemiptera</taxon>
        <taxon>Heteroptera</taxon>
        <taxon>Panheteroptera</taxon>
        <taxon>Cimicomorpha</taxon>
        <taxon>Reduviidae</taxon>
        <taxon>Triatominae</taxon>
        <taxon>Rhodnius</taxon>
    </lineage>
</organism>
<evidence type="ECO:0000313" key="3">
    <source>
        <dbReference type="EnsemblMetazoa" id="RPRC000783-PA"/>
    </source>
</evidence>
<accession>T1H9S9</accession>
<evidence type="ECO:0000259" key="2">
    <source>
        <dbReference type="Pfam" id="PF03732"/>
    </source>
</evidence>
<dbReference type="GO" id="GO:0003676">
    <property type="term" value="F:nucleic acid binding"/>
    <property type="evidence" value="ECO:0007669"/>
    <property type="project" value="InterPro"/>
</dbReference>
<dbReference type="EnsemblMetazoa" id="RPRC000783-RA">
    <property type="protein sequence ID" value="RPRC000783-PA"/>
    <property type="gene ID" value="RPRC000783"/>
</dbReference>
<keyword evidence="4" id="KW-1185">Reference proteome</keyword>
<dbReference type="InterPro" id="IPR005162">
    <property type="entry name" value="Retrotrans_gag_dom"/>
</dbReference>
<dbReference type="Pfam" id="PF03732">
    <property type="entry name" value="Retrotrans_gag"/>
    <property type="match status" value="1"/>
</dbReference>
<dbReference type="Proteomes" id="UP000015103">
    <property type="component" value="Unassembled WGS sequence"/>
</dbReference>
<feature type="compositionally biased region" description="Low complexity" evidence="1">
    <location>
        <begin position="224"/>
        <end position="234"/>
    </location>
</feature>
<dbReference type="PANTHER" id="PTHR33223">
    <property type="entry name" value="CCHC-TYPE DOMAIN-CONTAINING PROTEIN"/>
    <property type="match status" value="1"/>
</dbReference>
<dbReference type="InParanoid" id="T1H9S9"/>
<protein>
    <submittedName>
        <fullName evidence="3">Retrotrans_gag domain-containing protein</fullName>
    </submittedName>
</protein>
<dbReference type="OMA" id="NCLENGH"/>
<reference evidence="3" key="1">
    <citation type="submission" date="2015-05" db="UniProtKB">
        <authorList>
            <consortium name="EnsemblMetazoa"/>
        </authorList>
    </citation>
    <scope>IDENTIFICATION</scope>
</reference>
<dbReference type="HOGENOM" id="CLU_056454_0_0_1"/>
<dbReference type="VEuPathDB" id="VectorBase:RPRC000783"/>
<feature type="domain" description="Retrotransposon gag" evidence="2">
    <location>
        <begin position="72"/>
        <end position="156"/>
    </location>
</feature>
<feature type="compositionally biased region" description="Basic and acidic residues" evidence="1">
    <location>
        <begin position="251"/>
        <end position="262"/>
    </location>
</feature>
<dbReference type="eggNOG" id="ENOG502T80T">
    <property type="taxonomic scope" value="Eukaryota"/>
</dbReference>
<dbReference type="GO" id="GO:0008270">
    <property type="term" value="F:zinc ion binding"/>
    <property type="evidence" value="ECO:0007669"/>
    <property type="project" value="InterPro"/>
</dbReference>
<dbReference type="InterPro" id="IPR036875">
    <property type="entry name" value="Znf_CCHC_sf"/>
</dbReference>
<dbReference type="EMBL" id="ACPB03027000">
    <property type="status" value="NOT_ANNOTATED_CDS"/>
    <property type="molecule type" value="Genomic_DNA"/>
</dbReference>
<evidence type="ECO:0000313" key="4">
    <source>
        <dbReference type="Proteomes" id="UP000015103"/>
    </source>
</evidence>
<dbReference type="AlphaFoldDB" id="T1H9S9"/>
<proteinExistence type="predicted"/>
<dbReference type="STRING" id="13249.T1H9S9"/>
<sequence length="315" mass="36466">MPQPKVNPSLKEDPSPTISSYPTDFRFHFFSSLKFDNTTSLSAEDFLLRINEKRKASKISEEELLLYLPELFQDTPLNWCRLEIDNWTQWNDFETAFRATFFPSNYQEKLKKEIEKRTQGEYEKILDFVISLKTLMKKLTHPLSEPEQISTIYNNLLPKYQLYIRKSEVTSVAHLMSLGQEFERIEDRAKTFRSPPPVDRSMFPEVAYKPSPLPKVSSKKMSSVASVQQAYPKQQRPKKPKTKNNASTNSAKEETGITAIEKKNDADTSSKIVCWNCLENGHRYPACIKTRTIFCYHCGTRGITRKHCPNCNKGN</sequence>
<evidence type="ECO:0000256" key="1">
    <source>
        <dbReference type="SAM" id="MobiDB-lite"/>
    </source>
</evidence>
<dbReference type="SUPFAM" id="SSF57756">
    <property type="entry name" value="Retrovirus zinc finger-like domains"/>
    <property type="match status" value="1"/>
</dbReference>
<feature type="region of interest" description="Disordered" evidence="1">
    <location>
        <begin position="224"/>
        <end position="262"/>
    </location>
</feature>
<dbReference type="PANTHER" id="PTHR33223:SF6">
    <property type="entry name" value="CCHC-TYPE DOMAIN-CONTAINING PROTEIN"/>
    <property type="match status" value="1"/>
</dbReference>